<dbReference type="EnsemblPlants" id="AVESA.00010b.r2.7DG1397100.1">
    <property type="protein sequence ID" value="AVESA.00010b.r2.7DG1397100.1.CDS"/>
    <property type="gene ID" value="AVESA.00010b.r2.7DG1397100"/>
</dbReference>
<organism evidence="1 2">
    <name type="scientific">Avena sativa</name>
    <name type="common">Oat</name>
    <dbReference type="NCBI Taxonomy" id="4498"/>
    <lineage>
        <taxon>Eukaryota</taxon>
        <taxon>Viridiplantae</taxon>
        <taxon>Streptophyta</taxon>
        <taxon>Embryophyta</taxon>
        <taxon>Tracheophyta</taxon>
        <taxon>Spermatophyta</taxon>
        <taxon>Magnoliopsida</taxon>
        <taxon>Liliopsida</taxon>
        <taxon>Poales</taxon>
        <taxon>Poaceae</taxon>
        <taxon>BOP clade</taxon>
        <taxon>Pooideae</taxon>
        <taxon>Poodae</taxon>
        <taxon>Poeae</taxon>
        <taxon>Poeae Chloroplast Group 1 (Aveneae type)</taxon>
        <taxon>Aveninae</taxon>
        <taxon>Avena</taxon>
    </lineage>
</organism>
<evidence type="ECO:0000313" key="2">
    <source>
        <dbReference type="Proteomes" id="UP001732700"/>
    </source>
</evidence>
<keyword evidence="2" id="KW-1185">Reference proteome</keyword>
<sequence length="133" mass="15216">MTRCRDCTRAAPLKRLVTIKEDSGNFGREFVKCEIKAELGKNLKKCNHFEWIDQYVERLQGEGITDLRGYATREINQAPAVEKFSTGDGELIGELNKLNKHLRQMVCLKKQAVVINATFVISLRSVYLQLISR</sequence>
<reference evidence="1" key="1">
    <citation type="submission" date="2021-05" db="EMBL/GenBank/DDBJ databases">
        <authorList>
            <person name="Scholz U."/>
            <person name="Mascher M."/>
            <person name="Fiebig A."/>
        </authorList>
    </citation>
    <scope>NUCLEOTIDE SEQUENCE [LARGE SCALE GENOMIC DNA]</scope>
</reference>
<proteinExistence type="predicted"/>
<evidence type="ECO:0000313" key="1">
    <source>
        <dbReference type="EnsemblPlants" id="AVESA.00010b.r2.7DG1397100.1.CDS"/>
    </source>
</evidence>
<accession>A0ACD6AFF4</accession>
<reference evidence="1" key="2">
    <citation type="submission" date="2025-09" db="UniProtKB">
        <authorList>
            <consortium name="EnsemblPlants"/>
        </authorList>
    </citation>
    <scope>IDENTIFICATION</scope>
</reference>
<name>A0ACD6AFF4_AVESA</name>
<protein>
    <submittedName>
        <fullName evidence="1">Uncharacterized protein</fullName>
    </submittedName>
</protein>
<dbReference type="Proteomes" id="UP001732700">
    <property type="component" value="Chromosome 7D"/>
</dbReference>